<accession>A0A366CWF6</accession>
<dbReference type="NCBIfam" id="TIGR03243">
    <property type="entry name" value="arg_catab_AOST"/>
    <property type="match status" value="1"/>
</dbReference>
<evidence type="ECO:0000256" key="2">
    <source>
        <dbReference type="ARBA" id="ARBA00022679"/>
    </source>
</evidence>
<gene>
    <name evidence="4" type="ORF">DFP76_109120</name>
</gene>
<dbReference type="InterPro" id="IPR007041">
    <property type="entry name" value="Arg_succinylTrfase_AstA/AruG"/>
</dbReference>
<evidence type="ECO:0000313" key="5">
    <source>
        <dbReference type="Proteomes" id="UP000252086"/>
    </source>
</evidence>
<keyword evidence="5" id="KW-1185">Reference proteome</keyword>
<dbReference type="EMBL" id="QNRF01000009">
    <property type="protein sequence ID" value="RBO80067.1"/>
    <property type="molecule type" value="Genomic_DNA"/>
</dbReference>
<dbReference type="Pfam" id="PF04958">
    <property type="entry name" value="AstA"/>
    <property type="match status" value="1"/>
</dbReference>
<evidence type="ECO:0000256" key="3">
    <source>
        <dbReference type="ARBA" id="ARBA00023315"/>
    </source>
</evidence>
<reference evidence="4 5" key="1">
    <citation type="submission" date="2018-06" db="EMBL/GenBank/DDBJ databases">
        <title>Genomic Encyclopedia of Type Strains, Phase III (KMG-III): the genomes of soil and plant-associated and newly described type strains.</title>
        <authorList>
            <person name="Whitman W."/>
        </authorList>
    </citation>
    <scope>NUCLEOTIDE SEQUENCE [LARGE SCALE GENOMIC DNA]</scope>
    <source>
        <strain evidence="4 5">CECT 7732</strain>
    </source>
</reference>
<evidence type="ECO:0000313" key="4">
    <source>
        <dbReference type="EMBL" id="RBO80067.1"/>
    </source>
</evidence>
<dbReference type="SUPFAM" id="SSF55729">
    <property type="entry name" value="Acyl-CoA N-acyltransferases (Nat)"/>
    <property type="match status" value="1"/>
</dbReference>
<dbReference type="InterPro" id="IPR016181">
    <property type="entry name" value="Acyl_CoA_acyltransferase"/>
</dbReference>
<keyword evidence="1" id="KW-0056">Arginine metabolism</keyword>
<dbReference type="RefSeq" id="WP_113875465.1">
    <property type="nucleotide sequence ID" value="NZ_QNRF01000009.1"/>
</dbReference>
<evidence type="ECO:0000256" key="1">
    <source>
        <dbReference type="ARBA" id="ARBA00022503"/>
    </source>
</evidence>
<sequence length="343" mass="38037">MYLVRPADFADLPALERLAKQAGIGFTNLPANRERLNDKIATSKRSMQADIIQPGDESYLFVLVDTSQNKVVGCCGIDAMVGTDAPFYSYRIDEVVHASPQLQIHNRIPALFLCHDYNGTSRLIALVVDKAHQNTLAVSLLSKARLLFIARYPQRFTKRLFAELRGESDKQGHSPFWDALGKHFFSMDFKKADYLSGVSNKHFIADLMPRYPIYVPTLPENAQDVIGVIHEDSSQSADILLNEGFEFRGYVDIFDAGPSVEAQTHSLQTIANQQTGKAFSINPAQQAKQHLIATGHLEHFRVTVAAAEPQSAGLGIDKATLEQLDIKVGSRIQWSALPLTTDK</sequence>
<comment type="caution">
    <text evidence="4">The sequence shown here is derived from an EMBL/GenBank/DDBJ whole genome shotgun (WGS) entry which is preliminary data.</text>
</comment>
<dbReference type="GO" id="GO:0008791">
    <property type="term" value="F:arginine N-succinyltransferase activity"/>
    <property type="evidence" value="ECO:0007669"/>
    <property type="project" value="InterPro"/>
</dbReference>
<organism evidence="4 5">
    <name type="scientific">Marinomonas aquiplantarum</name>
    <dbReference type="NCBI Taxonomy" id="491951"/>
    <lineage>
        <taxon>Bacteria</taxon>
        <taxon>Pseudomonadati</taxon>
        <taxon>Pseudomonadota</taxon>
        <taxon>Gammaproteobacteria</taxon>
        <taxon>Oceanospirillales</taxon>
        <taxon>Oceanospirillaceae</taxon>
        <taxon>Marinomonas</taxon>
    </lineage>
</organism>
<proteinExistence type="predicted"/>
<protein>
    <submittedName>
        <fullName evidence="4">Arginine succinyltransferase</fullName>
    </submittedName>
</protein>
<keyword evidence="3" id="KW-0012">Acyltransferase</keyword>
<dbReference type="AlphaFoldDB" id="A0A366CWF6"/>
<keyword evidence="2 4" id="KW-0808">Transferase</keyword>
<dbReference type="Proteomes" id="UP000252086">
    <property type="component" value="Unassembled WGS sequence"/>
</dbReference>
<name>A0A366CWF6_9GAMM</name>
<dbReference type="OrthoDB" id="21121at2"/>
<dbReference type="PANTHER" id="PTHR30420">
    <property type="entry name" value="N-SUCCINYLARGININE DIHYDROLASE"/>
    <property type="match status" value="1"/>
</dbReference>
<dbReference type="GO" id="GO:0006527">
    <property type="term" value="P:L-arginine catabolic process"/>
    <property type="evidence" value="ECO:0007669"/>
    <property type="project" value="InterPro"/>
</dbReference>
<dbReference type="PANTHER" id="PTHR30420:SF1">
    <property type="entry name" value="ARGININE N-SUCCINYLTRANSFERASE"/>
    <property type="match status" value="1"/>
</dbReference>